<evidence type="ECO:0000313" key="3">
    <source>
        <dbReference type="Proteomes" id="UP000635316"/>
    </source>
</evidence>
<protein>
    <submittedName>
        <fullName evidence="2">Uncharacterized protein</fullName>
    </submittedName>
</protein>
<reference evidence="2 3" key="1">
    <citation type="submission" date="2020-12" db="EMBL/GenBank/DDBJ databases">
        <authorList>
            <person name="Lu T."/>
            <person name="Wang Q."/>
            <person name="Han X."/>
        </authorList>
    </citation>
    <scope>NUCLEOTIDE SEQUENCE [LARGE SCALE GENOMIC DNA]</scope>
    <source>
        <strain evidence="2 3">WQ 585</strain>
    </source>
</reference>
<evidence type="ECO:0000313" key="2">
    <source>
        <dbReference type="EMBL" id="MBK1781848.1"/>
    </source>
</evidence>
<keyword evidence="3" id="KW-1185">Reference proteome</keyword>
<name>A0ABS1EEY2_9BURK</name>
<sequence length="65" mass="6939">MQTSLSSRPSVPVHAAKQRIQSPLLDSALARVIQVGLFLALMWAVTAYVMGWVPGVSTLVSGMTL</sequence>
<dbReference type="Proteomes" id="UP000635316">
    <property type="component" value="Unassembled WGS sequence"/>
</dbReference>
<proteinExistence type="predicted"/>
<evidence type="ECO:0000256" key="1">
    <source>
        <dbReference type="SAM" id="Phobius"/>
    </source>
</evidence>
<organism evidence="2 3">
    <name type="scientific">Advenella mandrilli</name>
    <dbReference type="NCBI Taxonomy" id="2800330"/>
    <lineage>
        <taxon>Bacteria</taxon>
        <taxon>Pseudomonadati</taxon>
        <taxon>Pseudomonadota</taxon>
        <taxon>Betaproteobacteria</taxon>
        <taxon>Burkholderiales</taxon>
        <taxon>Alcaligenaceae</taxon>
    </lineage>
</organism>
<keyword evidence="1" id="KW-0472">Membrane</keyword>
<comment type="caution">
    <text evidence="2">The sequence shown here is derived from an EMBL/GenBank/DDBJ whole genome shotgun (WGS) entry which is preliminary data.</text>
</comment>
<keyword evidence="1" id="KW-1133">Transmembrane helix</keyword>
<keyword evidence="1" id="KW-0812">Transmembrane</keyword>
<dbReference type="RefSeq" id="WP_200237527.1">
    <property type="nucleotide sequence ID" value="NZ_JAENGP010000013.1"/>
</dbReference>
<accession>A0ABS1EEY2</accession>
<feature type="transmembrane region" description="Helical" evidence="1">
    <location>
        <begin position="28"/>
        <end position="53"/>
    </location>
</feature>
<dbReference type="EMBL" id="JAENGP010000013">
    <property type="protein sequence ID" value="MBK1781848.1"/>
    <property type="molecule type" value="Genomic_DNA"/>
</dbReference>
<gene>
    <name evidence="2" type="ORF">JHL22_11520</name>
</gene>